<evidence type="ECO:0000313" key="3">
    <source>
        <dbReference type="Proteomes" id="UP000247480"/>
    </source>
</evidence>
<dbReference type="EMBL" id="BGJZ01000305">
    <property type="protein sequence ID" value="GBH12350.1"/>
    <property type="molecule type" value="Genomic_DNA"/>
</dbReference>
<evidence type="ECO:0000313" key="2">
    <source>
        <dbReference type="EMBL" id="GBH15800.1"/>
    </source>
</evidence>
<evidence type="ECO:0000313" key="1">
    <source>
        <dbReference type="EMBL" id="GBH12350.1"/>
    </source>
</evidence>
<dbReference type="EMBL" id="BGKA01000065">
    <property type="protein sequence ID" value="GBH15800.1"/>
    <property type="molecule type" value="Genomic_DNA"/>
</dbReference>
<dbReference type="AlphaFoldDB" id="A0A2V0R4F2"/>
<comment type="caution">
    <text evidence="1">The sequence shown here is derived from an EMBL/GenBank/DDBJ whole genome shotgun (WGS) entry which is preliminary data.</text>
</comment>
<dbReference type="Proteomes" id="UP000248291">
    <property type="component" value="Unassembled WGS sequence"/>
</dbReference>
<proteinExistence type="predicted"/>
<reference evidence="1 3" key="1">
    <citation type="submission" date="2018-04" db="EMBL/GenBank/DDBJ databases">
        <title>Draft genome sequence of Pseudomonas syringae pv. actinidiae biovar 1 strains isolated from kiwifruit in Kagawa prefecture.</title>
        <authorList>
            <person name="Tabuchi M."/>
            <person name="Saito M."/>
            <person name="Fujiwara S."/>
            <person name="Sasa N."/>
            <person name="Akimitsu K."/>
            <person name="Gomi K."/>
            <person name="Konishi-Sugita S."/>
            <person name="Hamano K."/>
            <person name="Kataoka I."/>
        </authorList>
    </citation>
    <scope>NUCLEOTIDE SEQUENCE [LARGE SCALE GENOMIC DNA]</scope>
    <source>
        <strain evidence="1 3">MAFF212206</strain>
    </source>
</reference>
<evidence type="ECO:0000313" key="4">
    <source>
        <dbReference type="Proteomes" id="UP000248291"/>
    </source>
</evidence>
<reference evidence="2 4" key="2">
    <citation type="submission" date="2018-04" db="EMBL/GenBank/DDBJ databases">
        <title>Draft genome sequence of Pseudomonas syringae pv. actinidiae biovar 3 strains isolated from kiwifruit in Kagawa prefecture.</title>
        <authorList>
            <person name="Tabuchi M."/>
            <person name="Saito M."/>
            <person name="Fujiwara S."/>
            <person name="Sasa N."/>
            <person name="Akimitsu K."/>
            <person name="Gomi K."/>
            <person name="Konishi-Sugita S."/>
            <person name="Hamano K."/>
            <person name="Kataoka I."/>
        </authorList>
    </citation>
    <scope>NUCLEOTIDE SEQUENCE [LARGE SCALE GENOMIC DNA]</scope>
    <source>
        <strain evidence="2 4">MAFF212211</strain>
    </source>
</reference>
<accession>A0A2V0R4F2</accession>
<protein>
    <submittedName>
        <fullName evidence="1">Uncharacterized protein</fullName>
    </submittedName>
</protein>
<gene>
    <name evidence="1" type="ORF">KPSA1_05815</name>
    <name evidence="2" type="ORF">KPSA3_01732</name>
</gene>
<sequence length="43" mass="4583">MNIAASSAMHPSIDVGIVTVQPVRDTQGQNSIHYPLGIASHRI</sequence>
<organism evidence="1 3">
    <name type="scientific">Pseudomonas syringae pv. actinidiae</name>
    <dbReference type="NCBI Taxonomy" id="103796"/>
    <lineage>
        <taxon>Bacteria</taxon>
        <taxon>Pseudomonadati</taxon>
        <taxon>Pseudomonadota</taxon>
        <taxon>Gammaproteobacteria</taxon>
        <taxon>Pseudomonadales</taxon>
        <taxon>Pseudomonadaceae</taxon>
        <taxon>Pseudomonas</taxon>
        <taxon>Pseudomonas syringae</taxon>
    </lineage>
</organism>
<name>A0A2V0R4F2_PSESF</name>
<dbReference type="Proteomes" id="UP000247480">
    <property type="component" value="Unassembled WGS sequence"/>
</dbReference>